<evidence type="ECO:0000313" key="2">
    <source>
        <dbReference type="Proteomes" id="UP000321040"/>
    </source>
</evidence>
<evidence type="ECO:0000313" key="1">
    <source>
        <dbReference type="EMBL" id="GEP81434.1"/>
    </source>
</evidence>
<dbReference type="GeneID" id="69905824"/>
<proteinExistence type="predicted"/>
<sequence length="66" mass="7749">MTIIQLQQLLGHLYRDTYKGNTAIQLCILELGYAVQRLLENELITPYDDYEANKQIIFDEYRGVII</sequence>
<gene>
    <name evidence="1" type="ORF">SKL01_06120</name>
</gene>
<dbReference type="Proteomes" id="UP000321040">
    <property type="component" value="Unassembled WGS sequence"/>
</dbReference>
<dbReference type="EMBL" id="BKAQ01000004">
    <property type="protein sequence ID" value="GEP81434.1"/>
    <property type="molecule type" value="Genomic_DNA"/>
</dbReference>
<evidence type="ECO:0008006" key="3">
    <source>
        <dbReference type="Google" id="ProtNLM"/>
    </source>
</evidence>
<reference evidence="1 2" key="1">
    <citation type="submission" date="2019-07" db="EMBL/GenBank/DDBJ databases">
        <title>Whole genome shotgun sequence of Staphylococcus kloosii NBRC 109624.</title>
        <authorList>
            <person name="Hosoyama A."/>
            <person name="Uohara A."/>
            <person name="Ohji S."/>
            <person name="Ichikawa N."/>
        </authorList>
    </citation>
    <scope>NUCLEOTIDE SEQUENCE [LARGE SCALE GENOMIC DNA]</scope>
    <source>
        <strain evidence="1 2">NBRC 109624</strain>
    </source>
</reference>
<accession>A0ABQ0XN92</accession>
<name>A0ABQ0XN92_9STAP</name>
<protein>
    <recommendedName>
        <fullName evidence="3">Phage protein</fullName>
    </recommendedName>
</protein>
<dbReference type="RefSeq" id="WP_103295829.1">
    <property type="nucleotide sequence ID" value="NZ_BKAQ01000004.1"/>
</dbReference>
<organism evidence="1 2">
    <name type="scientific">Staphylococcus kloosii</name>
    <dbReference type="NCBI Taxonomy" id="29384"/>
    <lineage>
        <taxon>Bacteria</taxon>
        <taxon>Bacillati</taxon>
        <taxon>Bacillota</taxon>
        <taxon>Bacilli</taxon>
        <taxon>Bacillales</taxon>
        <taxon>Staphylococcaceae</taxon>
        <taxon>Staphylococcus</taxon>
    </lineage>
</organism>
<comment type="caution">
    <text evidence="1">The sequence shown here is derived from an EMBL/GenBank/DDBJ whole genome shotgun (WGS) entry which is preliminary data.</text>
</comment>
<keyword evidence="2" id="KW-1185">Reference proteome</keyword>